<gene>
    <name evidence="1" type="ORF">GCM10022399_19620</name>
</gene>
<reference evidence="2" key="1">
    <citation type="journal article" date="2019" name="Int. J. Syst. Evol. Microbiol.">
        <title>The Global Catalogue of Microorganisms (GCM) 10K type strain sequencing project: providing services to taxonomists for standard genome sequencing and annotation.</title>
        <authorList>
            <consortium name="The Broad Institute Genomics Platform"/>
            <consortium name="The Broad Institute Genome Sequencing Center for Infectious Disease"/>
            <person name="Wu L."/>
            <person name="Ma J."/>
        </authorList>
    </citation>
    <scope>NUCLEOTIDE SEQUENCE [LARGE SCALE GENOMIC DNA]</scope>
    <source>
        <strain evidence="2">JCM 17125</strain>
    </source>
</reference>
<protein>
    <submittedName>
        <fullName evidence="1">Uncharacterized protein</fullName>
    </submittedName>
</protein>
<sequence>MTCCVPLSPFLTVIRSAFMKVYVAGQLAELEAVRAVQQQVVSAGHELTHDWTRDLSLTQGYADCPERSAAIAGADLDGVMTADAVVVVASSAVPGRGLFVELGAALARAELGQLDHVVVVGEIVHESVFYLHPRVCRVAHVGEWLTGTTQLTGRPDGSGGTLPAGA</sequence>
<dbReference type="SUPFAM" id="SSF52309">
    <property type="entry name" value="N-(deoxy)ribosyltransferase-like"/>
    <property type="match status" value="1"/>
</dbReference>
<keyword evidence="2" id="KW-1185">Reference proteome</keyword>
<name>A0ABP7DBA0_9MICO</name>
<dbReference type="Gene3D" id="3.40.50.450">
    <property type="match status" value="1"/>
</dbReference>
<evidence type="ECO:0000313" key="2">
    <source>
        <dbReference type="Proteomes" id="UP001501468"/>
    </source>
</evidence>
<dbReference type="EMBL" id="BAABDC010000002">
    <property type="protein sequence ID" value="GAA3703190.1"/>
    <property type="molecule type" value="Genomic_DNA"/>
</dbReference>
<evidence type="ECO:0000313" key="1">
    <source>
        <dbReference type="EMBL" id="GAA3703190.1"/>
    </source>
</evidence>
<organism evidence="1 2">
    <name type="scientific">Terrabacter ginsenosidimutans</name>
    <dbReference type="NCBI Taxonomy" id="490575"/>
    <lineage>
        <taxon>Bacteria</taxon>
        <taxon>Bacillati</taxon>
        <taxon>Actinomycetota</taxon>
        <taxon>Actinomycetes</taxon>
        <taxon>Micrococcales</taxon>
        <taxon>Intrasporangiaceae</taxon>
        <taxon>Terrabacter</taxon>
    </lineage>
</organism>
<comment type="caution">
    <text evidence="1">The sequence shown here is derived from an EMBL/GenBank/DDBJ whole genome shotgun (WGS) entry which is preliminary data.</text>
</comment>
<proteinExistence type="predicted"/>
<dbReference type="Proteomes" id="UP001501468">
    <property type="component" value="Unassembled WGS sequence"/>
</dbReference>
<accession>A0ABP7DBA0</accession>